<dbReference type="InterPro" id="IPR010368">
    <property type="entry name" value="Com_YlbF"/>
</dbReference>
<protein>
    <submittedName>
        <fullName evidence="1">YlbF family regulator</fullName>
    </submittedName>
</protein>
<dbReference type="Gene3D" id="1.20.1500.10">
    <property type="entry name" value="YheA/YmcA-like"/>
    <property type="match status" value="1"/>
</dbReference>
<dbReference type="RefSeq" id="WP_119111452.1">
    <property type="nucleotide sequence ID" value="NZ_CBCSEO010000001.1"/>
</dbReference>
<sequence>MLATMERIDLLEKAGNLAGLIKDSEPAENYRQCLYRLQQDKKSQDKIKAFADMKLRYEEVQRFGRYHPDYKEVMGQIRILKREMDLDETVAEFKKAENELQSLLDEVSVIIGRSVSKSVKVPTGNPFFASSSACGGGCGSGGGCSCSA</sequence>
<reference evidence="1 2" key="1">
    <citation type="submission" date="2018-08" db="EMBL/GenBank/DDBJ databases">
        <title>Bacillus jemisoniae sp. nov., Bacillus chryseoplanitiae sp. nov., Bacillus resnikiae sp. nov., and Bacillus frankliniae sp. nov., isolated from Viking spacecraft and associated surfaces.</title>
        <authorList>
            <person name="Seuylemezian A."/>
            <person name="Vaishampayan P."/>
        </authorList>
    </citation>
    <scope>NUCLEOTIDE SEQUENCE [LARGE SCALE GENOMIC DNA]</scope>
    <source>
        <strain evidence="1 2">JJ-247</strain>
    </source>
</reference>
<dbReference type="Proteomes" id="UP000265816">
    <property type="component" value="Unassembled WGS sequence"/>
</dbReference>
<keyword evidence="2" id="KW-1185">Reference proteome</keyword>
<organism evidence="1 2">
    <name type="scientific">Mesobacillus zeae</name>
    <dbReference type="NCBI Taxonomy" id="1917180"/>
    <lineage>
        <taxon>Bacteria</taxon>
        <taxon>Bacillati</taxon>
        <taxon>Bacillota</taxon>
        <taxon>Bacilli</taxon>
        <taxon>Bacillales</taxon>
        <taxon>Bacillaceae</taxon>
        <taxon>Mesobacillus</taxon>
    </lineage>
</organism>
<evidence type="ECO:0000313" key="2">
    <source>
        <dbReference type="Proteomes" id="UP000265816"/>
    </source>
</evidence>
<evidence type="ECO:0000313" key="1">
    <source>
        <dbReference type="EMBL" id="RID87880.1"/>
    </source>
</evidence>
<dbReference type="PANTHER" id="PTHR38448:SF2">
    <property type="entry name" value="REGULATORY PROTEIN YLBF"/>
    <property type="match status" value="1"/>
</dbReference>
<dbReference type="AlphaFoldDB" id="A0A398BJB1"/>
<accession>A0A398BJB1</accession>
<dbReference type="OrthoDB" id="2157513at2"/>
<dbReference type="EMBL" id="QWVT01000008">
    <property type="protein sequence ID" value="RID87880.1"/>
    <property type="molecule type" value="Genomic_DNA"/>
</dbReference>
<dbReference type="PANTHER" id="PTHR38448">
    <property type="entry name" value="REGULATORY PROTEIN YLBF-RELATED"/>
    <property type="match status" value="1"/>
</dbReference>
<proteinExistence type="predicted"/>
<dbReference type="SUPFAM" id="SSF158622">
    <property type="entry name" value="YheA/YmcA-like"/>
    <property type="match status" value="1"/>
</dbReference>
<dbReference type="InterPro" id="IPR052767">
    <property type="entry name" value="Bact_com_dev_regulator"/>
</dbReference>
<gene>
    <name evidence="1" type="ORF">D1970_03325</name>
</gene>
<comment type="caution">
    <text evidence="1">The sequence shown here is derived from an EMBL/GenBank/DDBJ whole genome shotgun (WGS) entry which is preliminary data.</text>
</comment>
<dbReference type="InterPro" id="IPR023378">
    <property type="entry name" value="YheA/YmcA-like_dom_sf"/>
</dbReference>
<dbReference type="Pfam" id="PF06133">
    <property type="entry name" value="Com_YlbF"/>
    <property type="match status" value="1"/>
</dbReference>
<name>A0A398BJB1_9BACI</name>